<name>A0A1I5YLI5_9BACT</name>
<feature type="signal peptide" evidence="1">
    <location>
        <begin position="1"/>
        <end position="21"/>
    </location>
</feature>
<dbReference type="Gene3D" id="2.170.130.10">
    <property type="entry name" value="TonB-dependent receptor, plug domain"/>
    <property type="match status" value="1"/>
</dbReference>
<dbReference type="Proteomes" id="UP000199306">
    <property type="component" value="Unassembled WGS sequence"/>
</dbReference>
<keyword evidence="4" id="KW-1185">Reference proteome</keyword>
<dbReference type="RefSeq" id="WP_092019558.1">
    <property type="nucleotide sequence ID" value="NZ_FOXH01000019.1"/>
</dbReference>
<evidence type="ECO:0000259" key="2">
    <source>
        <dbReference type="Pfam" id="PF07715"/>
    </source>
</evidence>
<dbReference type="SUPFAM" id="SSF49464">
    <property type="entry name" value="Carboxypeptidase regulatory domain-like"/>
    <property type="match status" value="1"/>
</dbReference>
<sequence>MKTFIIILVSYLLIMAPRLFAQTTIKGKVTDAKGHGLPGANVFLKGAYDGATADAEGNFKFQTSEKDTATLACTFVGFEAFSKKITLSQQTIEVSIKLREAVNELNMVTITAGAFEASDERKTTPIKPLDVVTTAGAAADVTQAMQLLTPGSQRNGESTGMFVRGGSAQESKILIDGLTVQNAYNTPSPDVASRSRFSPFQFKGMAFSTGGYSAQYGQALSAVLLMNTMDLATESGHSVNVNLAGVSYGYTHLTDKLSFSNNVNYTNVTPLFKVYPQNITWTHIPEQFNYSSSFHLKPTSASLFKVDAVYATSQTGMLFKNVGDELNLTEYGIRNKNLLVTSTYQNILDKEANWTMKTGLSYSYNLDKINIGNLYLEKTEQRSQGRAVFTRALGTNSNLLFGTEFSSAQYDLVVDQTQINNGSKNKYGLTDNFSTVFSESEFYVTPQLAARVGLRGEYSSLSSGFNVAPRFSLAYKTGTYSQVSLATGNFYQTPDYQYFYYGNKPTFEKSTHYVLNYQYIRNQRTFRIEGYYKNYASLVREMPATEGYFDANPNRFPVGKTDNTGFGYAQGIDVFFRDNKTFKNGQVWINYSYLDSKRLYANYLTEAMPTFASNHNLNVIYKQYISKPMMTASVTYSYTSGRPYFNPNNTVFLADRTPDLHNVSVGVNYLTHVKGNFLVIYFQADNVFGFDRVYNYRYTEDGKSRYTVGPTANRMFIIGAFISISKKKQLPEDMRKE</sequence>
<dbReference type="OrthoDB" id="1075473at2"/>
<feature type="domain" description="TonB-dependent receptor plug" evidence="2">
    <location>
        <begin position="138"/>
        <end position="218"/>
    </location>
</feature>
<dbReference type="InterPro" id="IPR037066">
    <property type="entry name" value="Plug_dom_sf"/>
</dbReference>
<organism evidence="3 4">
    <name type="scientific">Pseudarcicella hirudinis</name>
    <dbReference type="NCBI Taxonomy" id="1079859"/>
    <lineage>
        <taxon>Bacteria</taxon>
        <taxon>Pseudomonadati</taxon>
        <taxon>Bacteroidota</taxon>
        <taxon>Cytophagia</taxon>
        <taxon>Cytophagales</taxon>
        <taxon>Flectobacillaceae</taxon>
        <taxon>Pseudarcicella</taxon>
    </lineage>
</organism>
<dbReference type="SUPFAM" id="SSF56935">
    <property type="entry name" value="Porins"/>
    <property type="match status" value="1"/>
</dbReference>
<keyword evidence="3" id="KW-0675">Receptor</keyword>
<protein>
    <submittedName>
        <fullName evidence="3">TonB-dependent Receptor Plug Domain</fullName>
    </submittedName>
</protein>
<evidence type="ECO:0000256" key="1">
    <source>
        <dbReference type="SAM" id="SignalP"/>
    </source>
</evidence>
<dbReference type="Gene3D" id="2.60.40.1120">
    <property type="entry name" value="Carboxypeptidase-like, regulatory domain"/>
    <property type="match status" value="1"/>
</dbReference>
<dbReference type="Pfam" id="PF07715">
    <property type="entry name" value="Plug"/>
    <property type="match status" value="1"/>
</dbReference>
<gene>
    <name evidence="3" type="ORF">SAMN04515674_11978</name>
</gene>
<dbReference type="STRING" id="1079859.SAMN04515674_11978"/>
<proteinExistence type="predicted"/>
<dbReference type="AlphaFoldDB" id="A0A1I5YLI5"/>
<accession>A0A1I5YLI5</accession>
<dbReference type="EMBL" id="FOXH01000019">
    <property type="protein sequence ID" value="SFQ44747.1"/>
    <property type="molecule type" value="Genomic_DNA"/>
</dbReference>
<evidence type="ECO:0000313" key="3">
    <source>
        <dbReference type="EMBL" id="SFQ44747.1"/>
    </source>
</evidence>
<dbReference type="InterPro" id="IPR008969">
    <property type="entry name" value="CarboxyPept-like_regulatory"/>
</dbReference>
<keyword evidence="1" id="KW-0732">Signal</keyword>
<evidence type="ECO:0000313" key="4">
    <source>
        <dbReference type="Proteomes" id="UP000199306"/>
    </source>
</evidence>
<reference evidence="3 4" key="1">
    <citation type="submission" date="2016-10" db="EMBL/GenBank/DDBJ databases">
        <authorList>
            <person name="de Groot N.N."/>
        </authorList>
    </citation>
    <scope>NUCLEOTIDE SEQUENCE [LARGE SCALE GENOMIC DNA]</scope>
    <source>
        <strain evidence="4">E92,LMG 26720,CCM 7988</strain>
    </source>
</reference>
<dbReference type="Pfam" id="PF13715">
    <property type="entry name" value="CarbopepD_reg_2"/>
    <property type="match status" value="1"/>
</dbReference>
<feature type="chain" id="PRO_5011607464" evidence="1">
    <location>
        <begin position="22"/>
        <end position="737"/>
    </location>
</feature>
<dbReference type="InterPro" id="IPR012910">
    <property type="entry name" value="Plug_dom"/>
</dbReference>